<organism evidence="2 3">
    <name type="scientific">Monilinia laxa</name>
    <name type="common">Brown rot fungus</name>
    <name type="synonym">Sclerotinia laxa</name>
    <dbReference type="NCBI Taxonomy" id="61186"/>
    <lineage>
        <taxon>Eukaryota</taxon>
        <taxon>Fungi</taxon>
        <taxon>Dikarya</taxon>
        <taxon>Ascomycota</taxon>
        <taxon>Pezizomycotina</taxon>
        <taxon>Leotiomycetes</taxon>
        <taxon>Helotiales</taxon>
        <taxon>Sclerotiniaceae</taxon>
        <taxon>Monilinia</taxon>
    </lineage>
</organism>
<evidence type="ECO:0000313" key="2">
    <source>
        <dbReference type="EMBL" id="KAB8296177.1"/>
    </source>
</evidence>
<dbReference type="AlphaFoldDB" id="A0A5N6K1Y7"/>
<feature type="transmembrane region" description="Helical" evidence="1">
    <location>
        <begin position="90"/>
        <end position="110"/>
    </location>
</feature>
<keyword evidence="1" id="KW-0812">Transmembrane</keyword>
<keyword evidence="1" id="KW-1133">Transmembrane helix</keyword>
<protein>
    <submittedName>
        <fullName evidence="2">Uncharacterized protein</fullName>
    </submittedName>
</protein>
<name>A0A5N6K1Y7_MONLA</name>
<reference evidence="2 3" key="1">
    <citation type="submission" date="2019-06" db="EMBL/GenBank/DDBJ databases">
        <title>Genome Sequence of the Brown Rot Fungal Pathogen Monilinia laxa.</title>
        <authorList>
            <person name="De Miccolis Angelini R.M."/>
            <person name="Landi L."/>
            <person name="Abate D."/>
            <person name="Pollastro S."/>
            <person name="Romanazzi G."/>
            <person name="Faretra F."/>
        </authorList>
    </citation>
    <scope>NUCLEOTIDE SEQUENCE [LARGE SCALE GENOMIC DNA]</scope>
    <source>
        <strain evidence="2 3">Mlax316</strain>
    </source>
</reference>
<dbReference type="EMBL" id="VIGI01000009">
    <property type="protein sequence ID" value="KAB8296177.1"/>
    <property type="molecule type" value="Genomic_DNA"/>
</dbReference>
<evidence type="ECO:0000256" key="1">
    <source>
        <dbReference type="SAM" id="Phobius"/>
    </source>
</evidence>
<dbReference type="Proteomes" id="UP000326757">
    <property type="component" value="Unassembled WGS sequence"/>
</dbReference>
<comment type="caution">
    <text evidence="2">The sequence shown here is derived from an EMBL/GenBank/DDBJ whole genome shotgun (WGS) entry which is preliminary data.</text>
</comment>
<keyword evidence="3" id="KW-1185">Reference proteome</keyword>
<proteinExistence type="predicted"/>
<keyword evidence="1" id="KW-0472">Membrane</keyword>
<gene>
    <name evidence="2" type="ORF">EYC80_008962</name>
</gene>
<evidence type="ECO:0000313" key="3">
    <source>
        <dbReference type="Proteomes" id="UP000326757"/>
    </source>
</evidence>
<accession>A0A5N6K1Y7</accession>
<sequence length="112" mass="12968">MIVMISLFLFLDRLGFDIPHLFFTSHYWFSDEGRRFVFGISFLPFFAYSDFTLHFFSHEHFFQRVTGNNTGLVGHIGLFLHFRLISSRSGAPNVSILILMAGPLVLFLPLSY</sequence>